<proteinExistence type="inferred from homology"/>
<evidence type="ECO:0000256" key="7">
    <source>
        <dbReference type="ARBA" id="ARBA00022840"/>
    </source>
</evidence>
<dbReference type="GO" id="GO:0006225">
    <property type="term" value="P:UDP biosynthetic process"/>
    <property type="evidence" value="ECO:0007669"/>
    <property type="project" value="UniProtKB-ARBA"/>
</dbReference>
<evidence type="ECO:0000256" key="1">
    <source>
        <dbReference type="ARBA" id="ARBA00004496"/>
    </source>
</evidence>
<comment type="subcellular location">
    <subcellularLocation>
        <location evidence="1">Cytoplasm</location>
    </subcellularLocation>
</comment>
<comment type="function">
    <text evidence="10">Catalyzes the phosphorylation of pyrimidine nucleoside monophosphates at the expense of ATP. Plays an important role in de novo pyrimidine nucleotide biosynthesis. Has preference for UMP and CMP as phosphate acceptors.</text>
</comment>
<dbReference type="EC" id="2.7.4.3" evidence="2"/>
<keyword evidence="4 11" id="KW-0808">Transferase</keyword>
<dbReference type="PROSITE" id="PS00113">
    <property type="entry name" value="ADENYLATE_KINASE"/>
    <property type="match status" value="1"/>
</dbReference>
<dbReference type="Proteomes" id="UP000605970">
    <property type="component" value="Unassembled WGS sequence"/>
</dbReference>
<evidence type="ECO:0000256" key="12">
    <source>
        <dbReference type="SAM" id="Phobius"/>
    </source>
</evidence>
<keyword evidence="12" id="KW-0812">Transmembrane</keyword>
<keyword evidence="3" id="KW-0963">Cytoplasm</keyword>
<feature type="transmembrane region" description="Helical" evidence="12">
    <location>
        <begin position="196"/>
        <end position="215"/>
    </location>
</feature>
<dbReference type="PRINTS" id="PR00094">
    <property type="entry name" value="ADENYLTKNASE"/>
</dbReference>
<dbReference type="GO" id="GO:0033862">
    <property type="term" value="F:UMP kinase activity"/>
    <property type="evidence" value="ECO:0007669"/>
    <property type="project" value="UniProtKB-ARBA"/>
</dbReference>
<evidence type="ECO:0000256" key="2">
    <source>
        <dbReference type="ARBA" id="ARBA00012955"/>
    </source>
</evidence>
<name>A0A8S9ZQL8_9BILA</name>
<evidence type="ECO:0000256" key="6">
    <source>
        <dbReference type="ARBA" id="ARBA00022777"/>
    </source>
</evidence>
<dbReference type="EMBL" id="JABEBT010000038">
    <property type="protein sequence ID" value="KAF7635755.1"/>
    <property type="molecule type" value="Genomic_DNA"/>
</dbReference>
<comment type="similarity">
    <text evidence="11">Belongs to the adenylate kinase family.</text>
</comment>
<keyword evidence="14" id="KW-1185">Reference proteome</keyword>
<keyword evidence="7" id="KW-0067">ATP-binding</keyword>
<evidence type="ECO:0000313" key="14">
    <source>
        <dbReference type="Proteomes" id="UP000605970"/>
    </source>
</evidence>
<dbReference type="InterPro" id="IPR027417">
    <property type="entry name" value="P-loop_NTPase"/>
</dbReference>
<organism evidence="13 14">
    <name type="scientific">Meloidogyne graminicola</name>
    <dbReference type="NCBI Taxonomy" id="189291"/>
    <lineage>
        <taxon>Eukaryota</taxon>
        <taxon>Metazoa</taxon>
        <taxon>Ecdysozoa</taxon>
        <taxon>Nematoda</taxon>
        <taxon>Chromadorea</taxon>
        <taxon>Rhabditida</taxon>
        <taxon>Tylenchina</taxon>
        <taxon>Tylenchomorpha</taxon>
        <taxon>Tylenchoidea</taxon>
        <taxon>Meloidogynidae</taxon>
        <taxon>Meloidogyninae</taxon>
        <taxon>Meloidogyne</taxon>
    </lineage>
</organism>
<dbReference type="GO" id="GO:0005737">
    <property type="term" value="C:cytoplasm"/>
    <property type="evidence" value="ECO:0007669"/>
    <property type="project" value="UniProtKB-SubCell"/>
</dbReference>
<keyword evidence="12" id="KW-0472">Membrane</keyword>
<comment type="catalytic activity">
    <reaction evidence="8">
        <text>CMP + ATP = CDP + ADP</text>
        <dbReference type="Rhea" id="RHEA:11600"/>
        <dbReference type="ChEBI" id="CHEBI:30616"/>
        <dbReference type="ChEBI" id="CHEBI:58069"/>
        <dbReference type="ChEBI" id="CHEBI:60377"/>
        <dbReference type="ChEBI" id="CHEBI:456216"/>
        <dbReference type="EC" id="2.7.4.14"/>
    </reaction>
</comment>
<evidence type="ECO:0000256" key="8">
    <source>
        <dbReference type="ARBA" id="ARBA00051396"/>
    </source>
</evidence>
<dbReference type="SUPFAM" id="SSF52540">
    <property type="entry name" value="P-loop containing nucleoside triphosphate hydrolases"/>
    <property type="match status" value="1"/>
</dbReference>
<evidence type="ECO:0000256" key="10">
    <source>
        <dbReference type="ARBA" id="ARBA00059689"/>
    </source>
</evidence>
<dbReference type="CDD" id="cd01428">
    <property type="entry name" value="ADK"/>
    <property type="match status" value="1"/>
</dbReference>
<evidence type="ECO:0000313" key="13">
    <source>
        <dbReference type="EMBL" id="KAF7635755.1"/>
    </source>
</evidence>
<evidence type="ECO:0000256" key="3">
    <source>
        <dbReference type="ARBA" id="ARBA00022490"/>
    </source>
</evidence>
<keyword evidence="6 11" id="KW-0418">Kinase</keyword>
<dbReference type="Gene3D" id="3.40.50.300">
    <property type="entry name" value="P-loop containing nucleotide triphosphate hydrolases"/>
    <property type="match status" value="1"/>
</dbReference>
<evidence type="ECO:0000256" key="4">
    <source>
        <dbReference type="ARBA" id="ARBA00022679"/>
    </source>
</evidence>
<dbReference type="GO" id="GO:0004017">
    <property type="term" value="F:AMP kinase activity"/>
    <property type="evidence" value="ECO:0007669"/>
    <property type="project" value="UniProtKB-EC"/>
</dbReference>
<dbReference type="GO" id="GO:0005524">
    <property type="term" value="F:ATP binding"/>
    <property type="evidence" value="ECO:0007669"/>
    <property type="project" value="UniProtKB-KW"/>
</dbReference>
<comment type="catalytic activity">
    <reaction evidence="9">
        <text>dCMP + ATP = dCDP + ADP</text>
        <dbReference type="Rhea" id="RHEA:25094"/>
        <dbReference type="ChEBI" id="CHEBI:30616"/>
        <dbReference type="ChEBI" id="CHEBI:57566"/>
        <dbReference type="ChEBI" id="CHEBI:58593"/>
        <dbReference type="ChEBI" id="CHEBI:456216"/>
        <dbReference type="EC" id="2.7.4.14"/>
    </reaction>
</comment>
<dbReference type="InterPro" id="IPR000850">
    <property type="entry name" value="Adenylat/UMP-CMP_kin"/>
</dbReference>
<reference evidence="13" key="1">
    <citation type="journal article" date="2020" name="Ecol. Evol.">
        <title>Genome structure and content of the rice root-knot nematode (Meloidogyne graminicola).</title>
        <authorList>
            <person name="Phan N.T."/>
            <person name="Danchin E.G.J."/>
            <person name="Klopp C."/>
            <person name="Perfus-Barbeoch L."/>
            <person name="Kozlowski D.K."/>
            <person name="Koutsovoulos G.D."/>
            <person name="Lopez-Roques C."/>
            <person name="Bouchez O."/>
            <person name="Zahm M."/>
            <person name="Besnard G."/>
            <person name="Bellafiore S."/>
        </authorList>
    </citation>
    <scope>NUCLEOTIDE SEQUENCE</scope>
    <source>
        <strain evidence="13">VN-18</strain>
    </source>
</reference>
<dbReference type="Pfam" id="PF00406">
    <property type="entry name" value="ADK"/>
    <property type="match status" value="1"/>
</dbReference>
<dbReference type="AlphaFoldDB" id="A0A8S9ZQL8"/>
<dbReference type="OrthoDB" id="442176at2759"/>
<dbReference type="InterPro" id="IPR033690">
    <property type="entry name" value="Adenylat_kinase_CS"/>
</dbReference>
<dbReference type="FunFam" id="3.40.50.300:FF:000315">
    <property type="entry name" value="Adenylate kinase 1"/>
    <property type="match status" value="1"/>
</dbReference>
<dbReference type="PANTHER" id="PTHR23359">
    <property type="entry name" value="NUCLEOTIDE KINASE"/>
    <property type="match status" value="1"/>
</dbReference>
<sequence>MPPVLTKDLPIIFIVGGPGSGKGTQCDLIVKKYGYTHLSSGDLLRAEVASGSPLGLQFSETIKAGKLVELDLVLDLVEKAMLKAIEGGAKGFLIDGYPRDVDQGKRFEEKLSPSHLVIFFDAVEETLVKRLSHRGKTSGREDDNEETIRNRLHTFYDATKPVVEYYEGKGKLAKINAEGSVDDIFAEGGKCFKSDFFFVLYLIFFIMEFNILRIYSRLIFTNKLIGIINRQQGYAAVQPKPLMRARGSSLPADQEESYVDDDAEKLCKYVYVNYRLEDDSPGPEIRPNSEYPDWIFKLDLEPNKELEDMDPEHDGWKYWEKWEQRRLDQIHLHNKLRTQFFWLQNSPSVDMILGYSKFRGKFAKFHVIPNTTPIYRKSTRKRELNSSRWTNVEETDNLCENNG</sequence>
<evidence type="ECO:0000256" key="9">
    <source>
        <dbReference type="ARBA" id="ARBA00051598"/>
    </source>
</evidence>
<keyword evidence="12" id="KW-1133">Transmembrane helix</keyword>
<keyword evidence="5" id="KW-0547">Nucleotide-binding</keyword>
<accession>A0A8S9ZQL8</accession>
<gene>
    <name evidence="13" type="ORF">Mgra_00004847</name>
</gene>
<protein>
    <recommendedName>
        <fullName evidence="2">adenylate kinase</fullName>
        <ecNumber evidence="2">2.7.4.3</ecNumber>
    </recommendedName>
</protein>
<dbReference type="HAMAP" id="MF_00235">
    <property type="entry name" value="Adenylate_kinase_Adk"/>
    <property type="match status" value="1"/>
</dbReference>
<evidence type="ECO:0000256" key="11">
    <source>
        <dbReference type="RuleBase" id="RU003330"/>
    </source>
</evidence>
<comment type="caution">
    <text evidence="13">The sequence shown here is derived from an EMBL/GenBank/DDBJ whole genome shotgun (WGS) entry which is preliminary data.</text>
</comment>
<evidence type="ECO:0000256" key="5">
    <source>
        <dbReference type="ARBA" id="ARBA00022741"/>
    </source>
</evidence>